<evidence type="ECO:0000256" key="1">
    <source>
        <dbReference type="ARBA" id="ARBA00009477"/>
    </source>
</evidence>
<evidence type="ECO:0000256" key="2">
    <source>
        <dbReference type="SAM" id="Coils"/>
    </source>
</evidence>
<dbReference type="GO" id="GO:1990281">
    <property type="term" value="C:efflux pump complex"/>
    <property type="evidence" value="ECO:0007669"/>
    <property type="project" value="TreeGrafter"/>
</dbReference>
<sequence length="343" mass="36632">MKVKRNWLPNAGRRQKPAQTKGVDMLKPLLLSLFLAGPVMAQTYEVTATDLSDRKAVFATVESVDTLTARTRIGGTIVDLMVDEGDMVAAGDVLARVVNEQMEPQIAAATSQATSLEAELAQARDDLRRAEDLLARGIIAQTRVDQAQTAVAVLEGRLASARQSRDVLVQQQREGEVLAPGAGRVLNVLAPRGSVMLPGEPVAIIASDHYLLRLNVPERHARSIAEGNLIEIAGAALGGEVAQTGVIRQVYPQITNGRITADAEVDGLGSFFVGERVRVYVTVDTRQGIVIPRDLVSTRFGNDFVTLQTSDGTRDVVVLLGEETGDGVEILAGLSAGDKLVQP</sequence>
<dbReference type="NCBIfam" id="TIGR01730">
    <property type="entry name" value="RND_mfp"/>
    <property type="match status" value="1"/>
</dbReference>
<feature type="coiled-coil region" evidence="2">
    <location>
        <begin position="106"/>
        <end position="164"/>
    </location>
</feature>
<protein>
    <submittedName>
        <fullName evidence="4">RND family efflux transporter, MFP subunit</fullName>
    </submittedName>
</protein>
<evidence type="ECO:0000256" key="3">
    <source>
        <dbReference type="SAM" id="SignalP"/>
    </source>
</evidence>
<dbReference type="AlphaFoldDB" id="A0A1I0RAP9"/>
<feature type="chain" id="PRO_5011588800" evidence="3">
    <location>
        <begin position="42"/>
        <end position="343"/>
    </location>
</feature>
<accession>A0A1I0RAP9</accession>
<evidence type="ECO:0000313" key="4">
    <source>
        <dbReference type="EMBL" id="SEW37698.1"/>
    </source>
</evidence>
<keyword evidence="2" id="KW-0175">Coiled coil</keyword>
<organism evidence="4 5">
    <name type="scientific">Aliiroseovarius sediminilitoris</name>
    <dbReference type="NCBI Taxonomy" id="1173584"/>
    <lineage>
        <taxon>Bacteria</taxon>
        <taxon>Pseudomonadati</taxon>
        <taxon>Pseudomonadota</taxon>
        <taxon>Alphaproteobacteria</taxon>
        <taxon>Rhodobacterales</taxon>
        <taxon>Paracoccaceae</taxon>
        <taxon>Aliiroseovarius</taxon>
    </lineage>
</organism>
<dbReference type="Gene3D" id="2.40.50.100">
    <property type="match status" value="1"/>
</dbReference>
<dbReference type="Gene3D" id="2.40.420.20">
    <property type="match status" value="1"/>
</dbReference>
<dbReference type="Gene3D" id="1.10.287.470">
    <property type="entry name" value="Helix hairpin bin"/>
    <property type="match status" value="1"/>
</dbReference>
<dbReference type="PANTHER" id="PTHR30469">
    <property type="entry name" value="MULTIDRUG RESISTANCE PROTEIN MDTA"/>
    <property type="match status" value="1"/>
</dbReference>
<dbReference type="InterPro" id="IPR006143">
    <property type="entry name" value="RND_pump_MFP"/>
</dbReference>
<feature type="signal peptide" evidence="3">
    <location>
        <begin position="1"/>
        <end position="41"/>
    </location>
</feature>
<reference evidence="4 5" key="1">
    <citation type="submission" date="2016-10" db="EMBL/GenBank/DDBJ databases">
        <authorList>
            <person name="de Groot N.N."/>
        </authorList>
    </citation>
    <scope>NUCLEOTIDE SEQUENCE [LARGE SCALE GENOMIC DNA]</scope>
    <source>
        <strain evidence="4 5">DSM 29439</strain>
    </source>
</reference>
<dbReference type="GO" id="GO:0015562">
    <property type="term" value="F:efflux transmembrane transporter activity"/>
    <property type="evidence" value="ECO:0007669"/>
    <property type="project" value="TreeGrafter"/>
</dbReference>
<proteinExistence type="inferred from homology"/>
<dbReference type="STRING" id="1173584.SAMN05444851_3309"/>
<evidence type="ECO:0000313" key="5">
    <source>
        <dbReference type="Proteomes" id="UP000199650"/>
    </source>
</evidence>
<name>A0A1I0RAP9_9RHOB</name>
<comment type="similarity">
    <text evidence="1">Belongs to the membrane fusion protein (MFP) (TC 8.A.1) family.</text>
</comment>
<keyword evidence="5" id="KW-1185">Reference proteome</keyword>
<dbReference type="PANTHER" id="PTHR30469:SF15">
    <property type="entry name" value="HLYD FAMILY OF SECRETION PROTEINS"/>
    <property type="match status" value="1"/>
</dbReference>
<dbReference type="Gene3D" id="2.40.30.170">
    <property type="match status" value="1"/>
</dbReference>
<dbReference type="Proteomes" id="UP000199650">
    <property type="component" value="Unassembled WGS sequence"/>
</dbReference>
<dbReference type="EMBL" id="FOJB01000003">
    <property type="protein sequence ID" value="SEW37698.1"/>
    <property type="molecule type" value="Genomic_DNA"/>
</dbReference>
<dbReference type="SUPFAM" id="SSF111369">
    <property type="entry name" value="HlyD-like secretion proteins"/>
    <property type="match status" value="1"/>
</dbReference>
<keyword evidence="3" id="KW-0732">Signal</keyword>
<gene>
    <name evidence="4" type="ORF">SAMN05444851_3309</name>
</gene>